<name>A0ABW5G0N7_9PSEU</name>
<feature type="transmembrane region" description="Helical" evidence="1">
    <location>
        <begin position="139"/>
        <end position="163"/>
    </location>
</feature>
<dbReference type="Proteomes" id="UP001597417">
    <property type="component" value="Unassembled WGS sequence"/>
</dbReference>
<gene>
    <name evidence="3" type="ORF">ACFSXZ_31450</name>
</gene>
<feature type="transmembrane region" description="Helical" evidence="1">
    <location>
        <begin position="237"/>
        <end position="258"/>
    </location>
</feature>
<evidence type="ECO:0000259" key="2">
    <source>
        <dbReference type="Pfam" id="PF07786"/>
    </source>
</evidence>
<feature type="transmembrane region" description="Helical" evidence="1">
    <location>
        <begin position="340"/>
        <end position="362"/>
    </location>
</feature>
<keyword evidence="1" id="KW-1133">Transmembrane helix</keyword>
<feature type="transmembrane region" description="Helical" evidence="1">
    <location>
        <begin position="374"/>
        <end position="390"/>
    </location>
</feature>
<feature type="transmembrane region" description="Helical" evidence="1">
    <location>
        <begin position="105"/>
        <end position="127"/>
    </location>
</feature>
<keyword evidence="1" id="KW-0472">Membrane</keyword>
<protein>
    <submittedName>
        <fullName evidence="3">Heparan-alpha-glucosaminide N-acetyltransferase domain-containing protein</fullName>
    </submittedName>
</protein>
<feature type="transmembrane region" description="Helical" evidence="1">
    <location>
        <begin position="70"/>
        <end position="93"/>
    </location>
</feature>
<evidence type="ECO:0000313" key="3">
    <source>
        <dbReference type="EMBL" id="MFD2420855.1"/>
    </source>
</evidence>
<organism evidence="3 4">
    <name type="scientific">Amycolatopsis pigmentata</name>
    <dbReference type="NCBI Taxonomy" id="450801"/>
    <lineage>
        <taxon>Bacteria</taxon>
        <taxon>Bacillati</taxon>
        <taxon>Actinomycetota</taxon>
        <taxon>Actinomycetes</taxon>
        <taxon>Pseudonocardiales</taxon>
        <taxon>Pseudonocardiaceae</taxon>
        <taxon>Amycolatopsis</taxon>
    </lineage>
</organism>
<feature type="domain" description="Heparan-alpha-glucosaminide N-acetyltransferase catalytic" evidence="2">
    <location>
        <begin position="36"/>
        <end position="235"/>
    </location>
</feature>
<evidence type="ECO:0000313" key="4">
    <source>
        <dbReference type="Proteomes" id="UP001597417"/>
    </source>
</evidence>
<keyword evidence="1" id="KW-0812">Transmembrane</keyword>
<proteinExistence type="predicted"/>
<feature type="transmembrane region" description="Helical" evidence="1">
    <location>
        <begin position="314"/>
        <end position="333"/>
    </location>
</feature>
<feature type="transmembrane region" description="Helical" evidence="1">
    <location>
        <begin position="212"/>
        <end position="230"/>
    </location>
</feature>
<dbReference type="Pfam" id="PF07786">
    <property type="entry name" value="HGSNAT_cat"/>
    <property type="match status" value="1"/>
</dbReference>
<comment type="caution">
    <text evidence="3">The sequence shown here is derived from an EMBL/GenBank/DDBJ whole genome shotgun (WGS) entry which is preliminary data.</text>
</comment>
<sequence length="418" mass="44011">MTVALETAETAETTEIAVAPETTGAPTVADAIRSARLGGIDAARGIALLGIMAVHALADTRPDGQPSWDFAIFAGRAAAAFAVLAGVGIAFLSGRKRVGIADARGTVVALAARALVIGAIGLCFGYTDGAIGVMILPYYAVLFLLAIPLVFLPTWLIAVTGVLFAGGAPLLSFVVLPHLPVVTAAHNPGFSFVFHHPLGMLYEMTFTGEYPAVPWVTYICAGLVAGRLNLSRVRVAVGLLVTGTALAVASHATSWYLLDKAGGLPRIWQAQPGSNLTLPETSEMLAFGGDGSVPSSTRWWLAVDAPHTSTPFDLAGTTGTALALLGLMLLVWRTHRVVRWVLGPIAAAGAMTLTIYCLHIWFLNSDYDVYSPNTGYALQVAGVLMFAFAWRMTAGRGPLEGLATSVTRRARRWAGRRT</sequence>
<dbReference type="InterPro" id="IPR012429">
    <property type="entry name" value="HGSNAT_cat"/>
</dbReference>
<feature type="transmembrane region" description="Helical" evidence="1">
    <location>
        <begin position="170"/>
        <end position="192"/>
    </location>
</feature>
<dbReference type="EMBL" id="JBHUKR010000021">
    <property type="protein sequence ID" value="MFD2420855.1"/>
    <property type="molecule type" value="Genomic_DNA"/>
</dbReference>
<dbReference type="RefSeq" id="WP_378269130.1">
    <property type="nucleotide sequence ID" value="NZ_JBHUKR010000021.1"/>
</dbReference>
<evidence type="ECO:0000256" key="1">
    <source>
        <dbReference type="SAM" id="Phobius"/>
    </source>
</evidence>
<feature type="transmembrane region" description="Helical" evidence="1">
    <location>
        <begin position="42"/>
        <end position="58"/>
    </location>
</feature>
<accession>A0ABW5G0N7</accession>
<reference evidence="4" key="1">
    <citation type="journal article" date="2019" name="Int. J. Syst. Evol. Microbiol.">
        <title>The Global Catalogue of Microorganisms (GCM) 10K type strain sequencing project: providing services to taxonomists for standard genome sequencing and annotation.</title>
        <authorList>
            <consortium name="The Broad Institute Genomics Platform"/>
            <consortium name="The Broad Institute Genome Sequencing Center for Infectious Disease"/>
            <person name="Wu L."/>
            <person name="Ma J."/>
        </authorList>
    </citation>
    <scope>NUCLEOTIDE SEQUENCE [LARGE SCALE GENOMIC DNA]</scope>
    <source>
        <strain evidence="4">CGMCC 4.7645</strain>
    </source>
</reference>
<keyword evidence="4" id="KW-1185">Reference proteome</keyword>